<evidence type="ECO:0000256" key="5">
    <source>
        <dbReference type="ARBA" id="ARBA00022694"/>
    </source>
</evidence>
<feature type="binding site" evidence="10">
    <location>
        <position position="322"/>
    </location>
    <ligand>
        <name>substrate</name>
    </ligand>
</feature>
<dbReference type="Gene3D" id="3.30.70.580">
    <property type="entry name" value="Pseudouridine synthase I, catalytic domain, N-terminal subdomain"/>
    <property type="match status" value="1"/>
</dbReference>
<comment type="caution">
    <text evidence="13">The sequence shown here is derived from an EMBL/GenBank/DDBJ whole genome shotgun (WGS) entry which is preliminary data.</text>
</comment>
<dbReference type="GO" id="GO:0009982">
    <property type="term" value="F:pseudouridine synthase activity"/>
    <property type="evidence" value="ECO:0007669"/>
    <property type="project" value="InterPro"/>
</dbReference>
<dbReference type="GO" id="GO:0031119">
    <property type="term" value="P:tRNA pseudouridine synthesis"/>
    <property type="evidence" value="ECO:0007669"/>
    <property type="project" value="InterPro"/>
</dbReference>
<evidence type="ECO:0000256" key="9">
    <source>
        <dbReference type="PIRSR" id="PIRSR641708-1"/>
    </source>
</evidence>
<keyword evidence="7" id="KW-0539">Nucleus</keyword>
<evidence type="ECO:0000313" key="13">
    <source>
        <dbReference type="EMBL" id="KAG0577828.1"/>
    </source>
</evidence>
<evidence type="ECO:0000256" key="1">
    <source>
        <dbReference type="ARBA" id="ARBA00001166"/>
    </source>
</evidence>
<evidence type="ECO:0000256" key="2">
    <source>
        <dbReference type="ARBA" id="ARBA00004123"/>
    </source>
</evidence>
<gene>
    <name evidence="13" type="ORF">KC19_5G184700</name>
</gene>
<dbReference type="Proteomes" id="UP000822688">
    <property type="component" value="Chromosome 5"/>
</dbReference>
<dbReference type="GO" id="GO:1990481">
    <property type="term" value="P:mRNA pseudouridine synthesis"/>
    <property type="evidence" value="ECO:0007669"/>
    <property type="project" value="TreeGrafter"/>
</dbReference>
<keyword evidence="4" id="KW-0507">mRNA processing</keyword>
<keyword evidence="5" id="KW-0819">tRNA processing</keyword>
<dbReference type="InterPro" id="IPR020097">
    <property type="entry name" value="PsdUridine_synth_TruA_a/b_dom"/>
</dbReference>
<accession>A0A8T0I5L5</accession>
<dbReference type="PANTHER" id="PTHR11142:SF4">
    <property type="entry name" value="PSEUDOURIDYLATE SYNTHASE 1 HOMOLOG"/>
    <property type="match status" value="1"/>
</dbReference>
<dbReference type="GO" id="GO:0006397">
    <property type="term" value="P:mRNA processing"/>
    <property type="evidence" value="ECO:0007669"/>
    <property type="project" value="UniProtKB-KW"/>
</dbReference>
<feature type="domain" description="Pseudouridine synthase I TruA alpha/beta" evidence="12">
    <location>
        <begin position="446"/>
        <end position="550"/>
    </location>
</feature>
<dbReference type="AlphaFoldDB" id="A0A8T0I5L5"/>
<dbReference type="InterPro" id="IPR001406">
    <property type="entry name" value="PsdUridine_synth_TruA"/>
</dbReference>
<dbReference type="Gene3D" id="3.30.70.660">
    <property type="entry name" value="Pseudouridine synthase I, catalytic domain, C-terminal subdomain"/>
    <property type="match status" value="1"/>
</dbReference>
<dbReference type="SUPFAM" id="SSF55120">
    <property type="entry name" value="Pseudouridine synthase"/>
    <property type="match status" value="1"/>
</dbReference>
<evidence type="ECO:0000256" key="8">
    <source>
        <dbReference type="ARBA" id="ARBA00036943"/>
    </source>
</evidence>
<reference evidence="13" key="1">
    <citation type="submission" date="2020-06" db="EMBL/GenBank/DDBJ databases">
        <title>WGS assembly of Ceratodon purpureus strain R40.</title>
        <authorList>
            <person name="Carey S.B."/>
            <person name="Jenkins J."/>
            <person name="Shu S."/>
            <person name="Lovell J.T."/>
            <person name="Sreedasyam A."/>
            <person name="Maumus F."/>
            <person name="Tiley G.P."/>
            <person name="Fernandez-Pozo N."/>
            <person name="Barry K."/>
            <person name="Chen C."/>
            <person name="Wang M."/>
            <person name="Lipzen A."/>
            <person name="Daum C."/>
            <person name="Saski C.A."/>
            <person name="Payton A.C."/>
            <person name="Mcbreen J.C."/>
            <person name="Conrad R.E."/>
            <person name="Kollar L.M."/>
            <person name="Olsson S."/>
            <person name="Huttunen S."/>
            <person name="Landis J.B."/>
            <person name="Wickett N.J."/>
            <person name="Johnson M.G."/>
            <person name="Rensing S.A."/>
            <person name="Grimwood J."/>
            <person name="Schmutz J."/>
            <person name="Mcdaniel S.F."/>
        </authorList>
    </citation>
    <scope>NUCLEOTIDE SEQUENCE</scope>
    <source>
        <strain evidence="13">R40</strain>
    </source>
</reference>
<evidence type="ECO:0000256" key="4">
    <source>
        <dbReference type="ARBA" id="ARBA00022664"/>
    </source>
</evidence>
<dbReference type="PANTHER" id="PTHR11142">
    <property type="entry name" value="PSEUDOURIDYLATE SYNTHASE"/>
    <property type="match status" value="1"/>
</dbReference>
<dbReference type="InterPro" id="IPR020094">
    <property type="entry name" value="TruA/RsuA/RluB/E/F_N"/>
</dbReference>
<dbReference type="EMBL" id="CM026425">
    <property type="protein sequence ID" value="KAG0577828.1"/>
    <property type="molecule type" value="Genomic_DNA"/>
</dbReference>
<feature type="active site" description="Nucleophile" evidence="9">
    <location>
        <position position="266"/>
    </location>
</feature>
<evidence type="ECO:0000256" key="6">
    <source>
        <dbReference type="ARBA" id="ARBA00023235"/>
    </source>
</evidence>
<dbReference type="GO" id="GO:0005634">
    <property type="term" value="C:nucleus"/>
    <property type="evidence" value="ECO:0007669"/>
    <property type="project" value="UniProtKB-SubCell"/>
</dbReference>
<keyword evidence="6" id="KW-0413">Isomerase</keyword>
<keyword evidence="14" id="KW-1185">Reference proteome</keyword>
<proteinExistence type="inferred from homology"/>
<dbReference type="FunFam" id="3.30.70.580:FF:000002">
    <property type="entry name" value="tRNA pseudouridine synthase"/>
    <property type="match status" value="1"/>
</dbReference>
<organism evidence="13 14">
    <name type="scientific">Ceratodon purpureus</name>
    <name type="common">Fire moss</name>
    <name type="synonym">Dicranum purpureum</name>
    <dbReference type="NCBI Taxonomy" id="3225"/>
    <lineage>
        <taxon>Eukaryota</taxon>
        <taxon>Viridiplantae</taxon>
        <taxon>Streptophyta</taxon>
        <taxon>Embryophyta</taxon>
        <taxon>Bryophyta</taxon>
        <taxon>Bryophytina</taxon>
        <taxon>Bryopsida</taxon>
        <taxon>Dicranidae</taxon>
        <taxon>Pseudoditrichales</taxon>
        <taxon>Ditrichaceae</taxon>
        <taxon>Ceratodon</taxon>
    </lineage>
</organism>
<dbReference type="Pfam" id="PF01416">
    <property type="entry name" value="PseudoU_synth_1"/>
    <property type="match status" value="1"/>
</dbReference>
<dbReference type="InterPro" id="IPR041708">
    <property type="entry name" value="PUS1/PUS2-like"/>
</dbReference>
<protein>
    <recommendedName>
        <fullName evidence="12">Pseudouridine synthase I TruA alpha/beta domain-containing protein</fullName>
    </recommendedName>
</protein>
<evidence type="ECO:0000313" key="14">
    <source>
        <dbReference type="Proteomes" id="UP000822688"/>
    </source>
</evidence>
<dbReference type="InterPro" id="IPR020095">
    <property type="entry name" value="PsdUridine_synth_TruA_C"/>
</dbReference>
<comment type="catalytic activity">
    <reaction evidence="8">
        <text>a uridine in tRNA = a pseudouridine in tRNA</text>
        <dbReference type="Rhea" id="RHEA:54572"/>
        <dbReference type="Rhea" id="RHEA-COMP:13339"/>
        <dbReference type="Rhea" id="RHEA-COMP:13934"/>
        <dbReference type="ChEBI" id="CHEBI:65314"/>
        <dbReference type="ChEBI" id="CHEBI:65315"/>
    </reaction>
</comment>
<comment type="subcellular location">
    <subcellularLocation>
        <location evidence="2">Nucleus</location>
    </subcellularLocation>
</comment>
<dbReference type="FunFam" id="3.30.70.660:FF:000002">
    <property type="entry name" value="tRNA pseudouridine synthase"/>
    <property type="match status" value="1"/>
</dbReference>
<name>A0A8T0I5L5_CERPU</name>
<comment type="similarity">
    <text evidence="3">Belongs to the tRNA pseudouridine synthase TruA family.</text>
</comment>
<dbReference type="InterPro" id="IPR020103">
    <property type="entry name" value="PsdUridine_synth_cat_dom_sf"/>
</dbReference>
<evidence type="ECO:0000256" key="7">
    <source>
        <dbReference type="ARBA" id="ARBA00023242"/>
    </source>
</evidence>
<dbReference type="CDD" id="cd02568">
    <property type="entry name" value="PseudoU_synth_PUS1_PUS2"/>
    <property type="match status" value="1"/>
</dbReference>
<comment type="catalytic activity">
    <reaction evidence="1">
        <text>a uridine in mRNA = a pseudouridine in mRNA</text>
        <dbReference type="Rhea" id="RHEA:56644"/>
        <dbReference type="Rhea" id="RHEA-COMP:14658"/>
        <dbReference type="Rhea" id="RHEA-COMP:14659"/>
        <dbReference type="ChEBI" id="CHEBI:65314"/>
        <dbReference type="ChEBI" id="CHEBI:65315"/>
    </reaction>
</comment>
<evidence type="ECO:0000256" key="10">
    <source>
        <dbReference type="PIRSR" id="PIRSR641708-2"/>
    </source>
</evidence>
<evidence type="ECO:0000256" key="11">
    <source>
        <dbReference type="SAM" id="MobiDB-lite"/>
    </source>
</evidence>
<evidence type="ECO:0000256" key="3">
    <source>
        <dbReference type="ARBA" id="ARBA00009375"/>
    </source>
</evidence>
<evidence type="ECO:0000259" key="12">
    <source>
        <dbReference type="Pfam" id="PF01416"/>
    </source>
</evidence>
<sequence length="619" mass="68658">MFRIKLLSVMNLRRVISPSWAAAAGIFSHDLNHMHTQIQVQSRGACVGSVKFQGFSRSKLSAFHGRVPLGAMFSERFNASASLDAIQGLDVREEEKDVTTSGAVESGDGMSNMTSEGVVMEGDGAAAVEKVSVGDVEKVGDKRTKTEEVEPAASPVEIEVRKIVDNASIEAVAVKDGADSDAKGVVAEVKQGMENKSPGGLRKGSKRKVAMLLAYCGARYQGMQMNPGAITIEGELEQALFRADAIAECNFGDKRKVDWMTAARTDKGVSAIGQIVSARLVIDPPGFVERVNKHLPKDIRVFGYTRVASSFNAKRMCDKRRYEYLVPVFAFDPHAHHDRESMNMWNERRENVRLQRIEKRKALEQKAPGSEAGAVDAKDPTIEAPQPSASEQVIETVELREEVTAVVSEESNTIVKEEAEESPNGAERAPYVFDEAKLQQLNKILSRYVGTHNFHNFTARIKPEDPSATRYILSFEAGKVIEVQGVQFVPCTVIGQSFMLHQIRKMIGTAVAIMRGCVPETIIDFALRRDNFVNIPMAPELGLLLHECFYTAYNKKFSKSHEELSQKGHEEHIQKFKHEVIYPHIAETEAKDGTMALWLHNLNDRHYPDFVTHGEAAKM</sequence>
<feature type="region of interest" description="Disordered" evidence="11">
    <location>
        <begin position="362"/>
        <end position="391"/>
    </location>
</feature>
<dbReference type="GO" id="GO:0003723">
    <property type="term" value="F:RNA binding"/>
    <property type="evidence" value="ECO:0007669"/>
    <property type="project" value="InterPro"/>
</dbReference>
<dbReference type="NCBIfam" id="TIGR00071">
    <property type="entry name" value="hisT_truA"/>
    <property type="match status" value="1"/>
</dbReference>